<dbReference type="Proteomes" id="UP000054477">
    <property type="component" value="Unassembled WGS sequence"/>
</dbReference>
<dbReference type="EMBL" id="KN838550">
    <property type="protein sequence ID" value="KIK06922.1"/>
    <property type="molecule type" value="Genomic_DNA"/>
</dbReference>
<dbReference type="Pfam" id="PF08689">
    <property type="entry name" value="Med5"/>
    <property type="match status" value="1"/>
</dbReference>
<name>A0A0C9Y9M5_9AGAR</name>
<comment type="function">
    <text evidence="9">Component of the Mediator complex, a coactivator involved in the regulated transcription of nearly all RNA polymerase II-dependent genes. Mediator functions as a bridge to convey information from gene-specific regulatory proteins to the basal RNA polymerase II transcription machinery. Mediator is recruited to promoters by direct interactions with regulatory proteins and serves as a scaffold for the assembly of a functional preinitiation complex with RNA polymerase II and the general transcription factors.</text>
</comment>
<dbReference type="PANTHER" id="PTHR35784:SF1">
    <property type="entry name" value="MEDIATOR OF RNA POLYMERASE II TRANSCRIPTION SUBUNIT 5"/>
    <property type="match status" value="1"/>
</dbReference>
<dbReference type="GO" id="GO:0016592">
    <property type="term" value="C:mediator complex"/>
    <property type="evidence" value="ECO:0007669"/>
    <property type="project" value="InterPro"/>
</dbReference>
<evidence type="ECO:0000256" key="3">
    <source>
        <dbReference type="ARBA" id="ARBA00020628"/>
    </source>
</evidence>
<keyword evidence="5 9" id="KW-0010">Activator</keyword>
<dbReference type="AlphaFoldDB" id="A0A0C9Y9M5"/>
<protein>
    <recommendedName>
        <fullName evidence="3 9">Mediator of RNA polymerase II transcription subunit 5</fullName>
    </recommendedName>
    <alternativeName>
        <fullName evidence="8 9">Mediator complex subunit 5</fullName>
    </alternativeName>
</protein>
<dbReference type="PANTHER" id="PTHR35784">
    <property type="entry name" value="MEDIATOR OF RNA POLYMERASE II TRANSCRIPTION SUBUNIT 5"/>
    <property type="match status" value="1"/>
</dbReference>
<keyword evidence="6 9" id="KW-0804">Transcription</keyword>
<dbReference type="GO" id="GO:0006357">
    <property type="term" value="P:regulation of transcription by RNA polymerase II"/>
    <property type="evidence" value="ECO:0007669"/>
    <property type="project" value="InterPro"/>
</dbReference>
<gene>
    <name evidence="9" type="primary">MED5</name>
    <name evidence="10" type="ORF">K443DRAFT_2714</name>
</gene>
<evidence type="ECO:0000256" key="6">
    <source>
        <dbReference type="ARBA" id="ARBA00023163"/>
    </source>
</evidence>
<dbReference type="STRING" id="1095629.A0A0C9Y9M5"/>
<dbReference type="HOGENOM" id="CLU_306283_0_0_1"/>
<keyword evidence="4 9" id="KW-0805">Transcription regulation</keyword>
<keyword evidence="11" id="KW-1185">Reference proteome</keyword>
<organism evidence="10 11">
    <name type="scientific">Laccaria amethystina LaAM-08-1</name>
    <dbReference type="NCBI Taxonomy" id="1095629"/>
    <lineage>
        <taxon>Eukaryota</taxon>
        <taxon>Fungi</taxon>
        <taxon>Dikarya</taxon>
        <taxon>Basidiomycota</taxon>
        <taxon>Agaricomycotina</taxon>
        <taxon>Agaricomycetes</taxon>
        <taxon>Agaricomycetidae</taxon>
        <taxon>Agaricales</taxon>
        <taxon>Agaricineae</taxon>
        <taxon>Hydnangiaceae</taxon>
        <taxon>Laccaria</taxon>
    </lineage>
</organism>
<evidence type="ECO:0000256" key="1">
    <source>
        <dbReference type="ARBA" id="ARBA00004123"/>
    </source>
</evidence>
<comment type="similarity">
    <text evidence="2 9">Belongs to the Mediator complex subunit 5 family.</text>
</comment>
<evidence type="ECO:0000256" key="4">
    <source>
        <dbReference type="ARBA" id="ARBA00023015"/>
    </source>
</evidence>
<evidence type="ECO:0000256" key="2">
    <source>
        <dbReference type="ARBA" id="ARBA00008782"/>
    </source>
</evidence>
<dbReference type="GO" id="GO:0003712">
    <property type="term" value="F:transcription coregulator activity"/>
    <property type="evidence" value="ECO:0007669"/>
    <property type="project" value="InterPro"/>
</dbReference>
<sequence length="954" mass="105581">MSLAEVTRNCFQCGVAPSKWISLCKLFISKLPPIDSPETVASHLSNSVLVLYRSYPGNPGLKEYLECAIEDGILPLFTFVSTFLQAARSPELDTPITLDHLCQIALEVQKRSDSQVANSLVPYSESQIVILGTIQDGLALLRTVHTLPISQHHNELASRTEELVRHLLCFASDISQVSVAQACVSFADVNDLLNNFRFNLETRQMLESFSMLLGLLIGDDAKVAREAQMMQSLQLALGKGDTGGPASDTDVITLGLVHHYLVVILCIDILLRSQVSKISHRAHEFGAGNTLGVVTLLVYIFRWSSWTPTVFYTQLILSALIGLTQHPTDCTIWKAFIVGRLPNLISAFEAIVSADHAMVSDWRGGFRSGLISVFQRPDIIIQCDHTLSEGGGSNMITEENMPSSFTRELLQQFVKLELIDKVLGAQLDPSISKENMSKLSSDTHDTSMDFSLYLESRLTPDMARNDAQSWLDRIWRDAGTHTTFANFVLKKFSSLVTAVDVESLSQLCKLLYTHAIALDIVALHVKISDLLFHALLFLDSYDCETIGDPQTAVSHLGDVVLFVQYTLARFQFDTTTFTKDGRSISTAFLKSAFTVYPVENLPPNELLSFNGWFKAIFDSSSEGIEDTILRSTQPKILLRISATLFSQAIKAASTQKIDKDVLFNGVSYFTGPLLNWTLVGVIKALSQEILLKGLSAPIHIEILQTLVLSSSCPQPVLALCSPQILRLLSELGKDGAKTSMIDVDQVTLSEIQTITAEPFLDDPKSRVQIWQQDPQKALQNVFLQARSHKTPVLDVERCLRMIPVTKFLQMMWMDLFESAKLGEMESCKRIATFVLTMPRCSNVPPLLPIFIHLVLPSLIAAADRQQPQDQNISVELFVAVISCVLSAALHLEWAMVTVYGNDRVPLGQASSAVARRLAADLGSKRRSPTSQNIVQRLVASQSFTANFPMFIAEL</sequence>
<dbReference type="InterPro" id="IPR014801">
    <property type="entry name" value="Mediator_Med5_fun"/>
</dbReference>
<evidence type="ECO:0000256" key="7">
    <source>
        <dbReference type="ARBA" id="ARBA00023242"/>
    </source>
</evidence>
<keyword evidence="7 9" id="KW-0539">Nucleus</keyword>
<proteinExistence type="inferred from homology"/>
<comment type="subunit">
    <text evidence="9">Component of the Mediator complex.</text>
</comment>
<evidence type="ECO:0000256" key="5">
    <source>
        <dbReference type="ARBA" id="ARBA00023159"/>
    </source>
</evidence>
<evidence type="ECO:0000313" key="10">
    <source>
        <dbReference type="EMBL" id="KIK06922.1"/>
    </source>
</evidence>
<reference evidence="11" key="2">
    <citation type="submission" date="2015-01" db="EMBL/GenBank/DDBJ databases">
        <title>Evolutionary Origins and Diversification of the Mycorrhizal Mutualists.</title>
        <authorList>
            <consortium name="DOE Joint Genome Institute"/>
            <consortium name="Mycorrhizal Genomics Consortium"/>
            <person name="Kohler A."/>
            <person name="Kuo A."/>
            <person name="Nagy L.G."/>
            <person name="Floudas D."/>
            <person name="Copeland A."/>
            <person name="Barry K.W."/>
            <person name="Cichocki N."/>
            <person name="Veneault-Fourrey C."/>
            <person name="LaButti K."/>
            <person name="Lindquist E.A."/>
            <person name="Lipzen A."/>
            <person name="Lundell T."/>
            <person name="Morin E."/>
            <person name="Murat C."/>
            <person name="Riley R."/>
            <person name="Ohm R."/>
            <person name="Sun H."/>
            <person name="Tunlid A."/>
            <person name="Henrissat B."/>
            <person name="Grigoriev I.V."/>
            <person name="Hibbett D.S."/>
            <person name="Martin F."/>
        </authorList>
    </citation>
    <scope>NUCLEOTIDE SEQUENCE [LARGE SCALE GENOMIC DNA]</scope>
    <source>
        <strain evidence="11">LaAM-08-1</strain>
    </source>
</reference>
<reference evidence="10 11" key="1">
    <citation type="submission" date="2014-04" db="EMBL/GenBank/DDBJ databases">
        <authorList>
            <consortium name="DOE Joint Genome Institute"/>
            <person name="Kuo A."/>
            <person name="Kohler A."/>
            <person name="Nagy L.G."/>
            <person name="Floudas D."/>
            <person name="Copeland A."/>
            <person name="Barry K.W."/>
            <person name="Cichocki N."/>
            <person name="Veneault-Fourrey C."/>
            <person name="LaButti K."/>
            <person name="Lindquist E.A."/>
            <person name="Lipzen A."/>
            <person name="Lundell T."/>
            <person name="Morin E."/>
            <person name="Murat C."/>
            <person name="Sun H."/>
            <person name="Tunlid A."/>
            <person name="Henrissat B."/>
            <person name="Grigoriev I.V."/>
            <person name="Hibbett D.S."/>
            <person name="Martin F."/>
            <person name="Nordberg H.P."/>
            <person name="Cantor M.N."/>
            <person name="Hua S.X."/>
        </authorList>
    </citation>
    <scope>NUCLEOTIDE SEQUENCE [LARGE SCALE GENOMIC DNA]</scope>
    <source>
        <strain evidence="10 11">LaAM-08-1</strain>
    </source>
</reference>
<evidence type="ECO:0000256" key="8">
    <source>
        <dbReference type="ARBA" id="ARBA00031256"/>
    </source>
</evidence>
<comment type="subcellular location">
    <subcellularLocation>
        <location evidence="1 9">Nucleus</location>
    </subcellularLocation>
</comment>
<evidence type="ECO:0000313" key="11">
    <source>
        <dbReference type="Proteomes" id="UP000054477"/>
    </source>
</evidence>
<evidence type="ECO:0000256" key="9">
    <source>
        <dbReference type="RuleBase" id="RU364142"/>
    </source>
</evidence>
<accession>A0A0C9Y9M5</accession>
<dbReference type="OrthoDB" id="5549158at2759"/>